<evidence type="ECO:0000313" key="2">
    <source>
        <dbReference type="Proteomes" id="UP000003399"/>
    </source>
</evidence>
<dbReference type="AlphaFoldDB" id="F9PDU1"/>
<comment type="caution">
    <text evidence="1">The sequence shown here is derived from an EMBL/GenBank/DDBJ whole genome shotgun (WGS) entry which is preliminary data.</text>
</comment>
<sequence length="43" mass="5064">MELFLTVAKELGIEVEVIIFPVNGKWNDYTGVSREMREETYKK</sequence>
<evidence type="ECO:0000313" key="1">
    <source>
        <dbReference type="EMBL" id="EGV13375.1"/>
    </source>
</evidence>
<organism evidence="1 2">
    <name type="scientific">Streptococcus infantis X</name>
    <dbReference type="NCBI Taxonomy" id="997830"/>
    <lineage>
        <taxon>Bacteria</taxon>
        <taxon>Bacillati</taxon>
        <taxon>Bacillota</taxon>
        <taxon>Bacilli</taxon>
        <taxon>Lactobacillales</taxon>
        <taxon>Streptococcaceae</taxon>
        <taxon>Streptococcus</taxon>
    </lineage>
</organism>
<dbReference type="Pfam" id="PF04914">
    <property type="entry name" value="DltD"/>
    <property type="match status" value="1"/>
</dbReference>
<dbReference type="EMBL" id="AFUQ01000004">
    <property type="protein sequence ID" value="EGV13375.1"/>
    <property type="molecule type" value="Genomic_DNA"/>
</dbReference>
<gene>
    <name evidence="1" type="ORF">HMPREF1124_0037</name>
</gene>
<proteinExistence type="predicted"/>
<dbReference type="Proteomes" id="UP000003399">
    <property type="component" value="Unassembled WGS sequence"/>
</dbReference>
<dbReference type="InterPro" id="IPR006998">
    <property type="entry name" value="DltD"/>
</dbReference>
<dbReference type="PATRIC" id="fig|997830.4.peg.980"/>
<accession>F9PDU1</accession>
<reference evidence="1 2" key="1">
    <citation type="submission" date="2011-07" db="EMBL/GenBank/DDBJ databases">
        <authorList>
            <person name="Harkins D.M."/>
            <person name="Madupu R."/>
            <person name="Durkin A.S."/>
            <person name="Torralba M."/>
            <person name="Methe B."/>
            <person name="Sutton G.G."/>
            <person name="Nelson K.E."/>
        </authorList>
    </citation>
    <scope>NUCLEOTIDE SEQUENCE [LARGE SCALE GENOMIC DNA]</scope>
    <source>
        <strain evidence="1 2">X</strain>
    </source>
</reference>
<name>F9PDU1_9STRE</name>
<protein>
    <submittedName>
        <fullName evidence="1">DltD domain protein</fullName>
    </submittedName>
</protein>